<dbReference type="GO" id="GO:0016020">
    <property type="term" value="C:membrane"/>
    <property type="evidence" value="ECO:0007669"/>
    <property type="project" value="UniProtKB-SubCell"/>
</dbReference>
<feature type="transmembrane region" description="Helical" evidence="5">
    <location>
        <begin position="45"/>
        <end position="67"/>
    </location>
</feature>
<evidence type="ECO:0000256" key="4">
    <source>
        <dbReference type="ARBA" id="ARBA00023136"/>
    </source>
</evidence>
<keyword evidence="3 5" id="KW-1133">Transmembrane helix</keyword>
<dbReference type="Proteomes" id="UP000230084">
    <property type="component" value="Unassembled WGS sequence"/>
</dbReference>
<evidence type="ECO:0000256" key="1">
    <source>
        <dbReference type="ARBA" id="ARBA00004141"/>
    </source>
</evidence>
<protein>
    <recommendedName>
        <fullName evidence="8">DoxX family protein</fullName>
    </recommendedName>
</protein>
<dbReference type="Pfam" id="PF07681">
    <property type="entry name" value="DoxX"/>
    <property type="match status" value="1"/>
</dbReference>
<reference evidence="6 7" key="1">
    <citation type="submission" date="2017-09" db="EMBL/GenBank/DDBJ databases">
        <title>Depth-based differentiation of microbial function through sediment-hosted aquifers and enrichment of novel symbionts in the deep terrestrial subsurface.</title>
        <authorList>
            <person name="Probst A.J."/>
            <person name="Ladd B."/>
            <person name="Jarett J.K."/>
            <person name="Geller-Mcgrath D.E."/>
            <person name="Sieber C.M."/>
            <person name="Emerson J.B."/>
            <person name="Anantharaman K."/>
            <person name="Thomas B.C."/>
            <person name="Malmstrom R."/>
            <person name="Stieglmeier M."/>
            <person name="Klingl A."/>
            <person name="Woyke T."/>
            <person name="Ryan C.M."/>
            <person name="Banfield J.F."/>
        </authorList>
    </citation>
    <scope>NUCLEOTIDE SEQUENCE [LARGE SCALE GENOMIC DNA]</scope>
    <source>
        <strain evidence="6">CG10_big_fil_rev_8_21_14_0_10_50_16</strain>
    </source>
</reference>
<evidence type="ECO:0000256" key="3">
    <source>
        <dbReference type="ARBA" id="ARBA00022989"/>
    </source>
</evidence>
<keyword evidence="2 5" id="KW-0812">Transmembrane</keyword>
<evidence type="ECO:0000256" key="5">
    <source>
        <dbReference type="SAM" id="Phobius"/>
    </source>
</evidence>
<organism evidence="6 7">
    <name type="scientific">Candidatus Uhrbacteria bacterium CG10_big_fil_rev_8_21_14_0_10_50_16</name>
    <dbReference type="NCBI Taxonomy" id="1975039"/>
    <lineage>
        <taxon>Bacteria</taxon>
        <taxon>Candidatus Uhriibacteriota</taxon>
    </lineage>
</organism>
<evidence type="ECO:0000256" key="2">
    <source>
        <dbReference type="ARBA" id="ARBA00022692"/>
    </source>
</evidence>
<gene>
    <name evidence="6" type="ORF">COV06_02420</name>
</gene>
<keyword evidence="4 5" id="KW-0472">Membrane</keyword>
<dbReference type="AlphaFoldDB" id="A0A2H0RMI4"/>
<dbReference type="EMBL" id="PCYM01000004">
    <property type="protein sequence ID" value="PIR47646.1"/>
    <property type="molecule type" value="Genomic_DNA"/>
</dbReference>
<proteinExistence type="predicted"/>
<evidence type="ECO:0000313" key="7">
    <source>
        <dbReference type="Proteomes" id="UP000230084"/>
    </source>
</evidence>
<name>A0A2H0RMI4_9BACT</name>
<evidence type="ECO:0008006" key="8">
    <source>
        <dbReference type="Google" id="ProtNLM"/>
    </source>
</evidence>
<feature type="transmembrane region" description="Helical" evidence="5">
    <location>
        <begin position="105"/>
        <end position="134"/>
    </location>
</feature>
<feature type="transmembrane region" description="Helical" evidence="5">
    <location>
        <begin position="149"/>
        <end position="173"/>
    </location>
</feature>
<sequence length="190" mass="21226">MTEASSGLRRVLERQDRGRGCLILQRLIYLLFIYSDMRLPNVQRISFFVLRVVSGLLFFASGLGKILTDWSATGYLNAASGPFAGFFQSMAGSPVVDALNSWGMLLIGVALIIGFGTRIALFFAALLMVLYYFAQFEANTAHGLIDEHVMYFVAFFVMAAHSVGAVWGVDAWVMRQKWFKKTPWLAYLIG</sequence>
<dbReference type="InterPro" id="IPR032808">
    <property type="entry name" value="DoxX"/>
</dbReference>
<accession>A0A2H0RMI4</accession>
<evidence type="ECO:0000313" key="6">
    <source>
        <dbReference type="EMBL" id="PIR47646.1"/>
    </source>
</evidence>
<comment type="caution">
    <text evidence="6">The sequence shown here is derived from an EMBL/GenBank/DDBJ whole genome shotgun (WGS) entry which is preliminary data.</text>
</comment>
<comment type="subcellular location">
    <subcellularLocation>
        <location evidence="1">Membrane</location>
        <topology evidence="1">Multi-pass membrane protein</topology>
    </subcellularLocation>
</comment>